<sequence>MSEDVAVLRRERIVVGETELLRPIIDAWCTDGVVDPQAFNLSSADKKDFNRMSVVRGDVTTPEQAYTARATSIKTRCDASGKSYTPPVGVLAVTVEEVESVEIKSSEGSEDRTPLTVWDDSMNDDRPDDHGHIDFNDVPPTDKGACLLAAKTMLAKAQARGWKFIPLEPPEE</sequence>
<organism evidence="1 2">
    <name type="scientific">Mycobacterium colombiense</name>
    <dbReference type="NCBI Taxonomy" id="339268"/>
    <lineage>
        <taxon>Bacteria</taxon>
        <taxon>Bacillati</taxon>
        <taxon>Actinomycetota</taxon>
        <taxon>Actinomycetes</taxon>
        <taxon>Mycobacteriales</taxon>
        <taxon>Mycobacteriaceae</taxon>
        <taxon>Mycobacterium</taxon>
        <taxon>Mycobacterium avium complex (MAC)</taxon>
    </lineage>
</organism>
<name>A0A1A2S627_9MYCO</name>
<keyword evidence="1" id="KW-0119">Carbohydrate metabolism</keyword>
<dbReference type="AlphaFoldDB" id="A0A1A2S627"/>
<dbReference type="GO" id="GO:0016798">
    <property type="term" value="F:hydrolase activity, acting on glycosyl bonds"/>
    <property type="evidence" value="ECO:0007669"/>
    <property type="project" value="UniProtKB-KW"/>
</dbReference>
<keyword evidence="1" id="KW-0326">Glycosidase</keyword>
<dbReference type="RefSeq" id="WP_064952197.1">
    <property type="nucleotide sequence ID" value="NZ_LZJS01000102.1"/>
</dbReference>
<keyword evidence="1" id="KW-0624">Polysaccharide degradation</keyword>
<keyword evidence="1" id="KW-0378">Hydrolase</keyword>
<proteinExistence type="predicted"/>
<accession>A0A1A2S627</accession>
<dbReference type="GO" id="GO:0045493">
    <property type="term" value="P:xylan catabolic process"/>
    <property type="evidence" value="ECO:0007669"/>
    <property type="project" value="UniProtKB-KW"/>
</dbReference>
<keyword evidence="1" id="KW-0858">Xylan degradation</keyword>
<protein>
    <submittedName>
        <fullName evidence="1">Endo-1,4-beta-xylanase</fullName>
    </submittedName>
</protein>
<evidence type="ECO:0000313" key="2">
    <source>
        <dbReference type="Proteomes" id="UP000093861"/>
    </source>
</evidence>
<gene>
    <name evidence="1" type="ORF">A5685_03245</name>
</gene>
<reference evidence="1 2" key="1">
    <citation type="submission" date="2016-06" db="EMBL/GenBank/DDBJ databases">
        <authorList>
            <person name="Kjaerup R.B."/>
            <person name="Dalgaard T.S."/>
            <person name="Juul-Madsen H.R."/>
        </authorList>
    </citation>
    <scope>NUCLEOTIDE SEQUENCE [LARGE SCALE GENOMIC DNA]</scope>
    <source>
        <strain evidence="1 2">E2464</strain>
    </source>
</reference>
<comment type="caution">
    <text evidence="1">The sequence shown here is derived from an EMBL/GenBank/DDBJ whole genome shotgun (WGS) entry which is preliminary data.</text>
</comment>
<dbReference type="Proteomes" id="UP000093861">
    <property type="component" value="Unassembled WGS sequence"/>
</dbReference>
<evidence type="ECO:0000313" key="1">
    <source>
        <dbReference type="EMBL" id="OBH59470.1"/>
    </source>
</evidence>
<dbReference type="EMBL" id="LZJS01000102">
    <property type="protein sequence ID" value="OBH59470.1"/>
    <property type="molecule type" value="Genomic_DNA"/>
</dbReference>